<dbReference type="PANTHER" id="PTHR23135">
    <property type="entry name" value="MUR LIGASE FAMILY MEMBER"/>
    <property type="match status" value="1"/>
</dbReference>
<dbReference type="Proteomes" id="UP000184423">
    <property type="component" value="Unassembled WGS sequence"/>
</dbReference>
<dbReference type="PANTHER" id="PTHR23135:SF4">
    <property type="entry name" value="UDP-N-ACETYLMURAMOYL-L-ALANYL-D-GLUTAMATE--2,6-DIAMINOPIMELATE LIGASE MURE HOMOLOG, CHLOROPLASTIC"/>
    <property type="match status" value="1"/>
</dbReference>
<keyword evidence="5 8" id="KW-0573">Peptidoglycan synthesis</keyword>
<feature type="domain" description="Mur ligase C-terminal" evidence="10">
    <location>
        <begin position="342"/>
        <end position="475"/>
    </location>
</feature>
<organism evidence="12 13">
    <name type="scientific">Caloramator proteoclasticus DSM 10124</name>
    <dbReference type="NCBI Taxonomy" id="1121262"/>
    <lineage>
        <taxon>Bacteria</taxon>
        <taxon>Bacillati</taxon>
        <taxon>Bacillota</taxon>
        <taxon>Clostridia</taxon>
        <taxon>Eubacteriales</taxon>
        <taxon>Clostridiaceae</taxon>
        <taxon>Caloramator</taxon>
    </lineage>
</organism>
<dbReference type="NCBIfam" id="TIGR01085">
    <property type="entry name" value="murE"/>
    <property type="match status" value="1"/>
</dbReference>
<dbReference type="InterPro" id="IPR004101">
    <property type="entry name" value="Mur_ligase_C"/>
</dbReference>
<dbReference type="SUPFAM" id="SSF53623">
    <property type="entry name" value="MurD-like peptide ligases, catalytic domain"/>
    <property type="match status" value="1"/>
</dbReference>
<accession>A0A1M4XN19</accession>
<evidence type="ECO:0000256" key="6">
    <source>
        <dbReference type="ARBA" id="ARBA00023306"/>
    </source>
</evidence>
<feature type="domain" description="Mur ligase N-terminal catalytic" evidence="9">
    <location>
        <begin position="24"/>
        <end position="96"/>
    </location>
</feature>
<gene>
    <name evidence="12" type="ORF">SAMN02746091_01451</name>
</gene>
<evidence type="ECO:0000256" key="1">
    <source>
        <dbReference type="ARBA" id="ARBA00004752"/>
    </source>
</evidence>
<protein>
    <submittedName>
        <fullName evidence="12">UDP-N-acetylmuramoylalanyl-D-glutamate--2,6-diaminopimelate ligase</fullName>
    </submittedName>
</protein>
<evidence type="ECO:0000256" key="7">
    <source>
        <dbReference type="ARBA" id="ARBA00023316"/>
    </source>
</evidence>
<dbReference type="EMBL" id="FQVG01000025">
    <property type="protein sequence ID" value="SHE94879.1"/>
    <property type="molecule type" value="Genomic_DNA"/>
</dbReference>
<feature type="domain" description="Mur ligase central" evidence="11">
    <location>
        <begin position="108"/>
        <end position="319"/>
    </location>
</feature>
<name>A0A1M4XN19_9CLOT</name>
<dbReference type="InterPro" id="IPR013221">
    <property type="entry name" value="Mur_ligase_cen"/>
</dbReference>
<evidence type="ECO:0000259" key="11">
    <source>
        <dbReference type="Pfam" id="PF08245"/>
    </source>
</evidence>
<dbReference type="GO" id="GO:0071555">
    <property type="term" value="P:cell wall organization"/>
    <property type="evidence" value="ECO:0007669"/>
    <property type="project" value="UniProtKB-KW"/>
</dbReference>
<comment type="pathway">
    <text evidence="1 8">Cell wall biogenesis; peptidoglycan biosynthesis.</text>
</comment>
<dbReference type="SUPFAM" id="SSF63418">
    <property type="entry name" value="MurE/MurF N-terminal domain"/>
    <property type="match status" value="1"/>
</dbReference>
<proteinExistence type="inferred from homology"/>
<keyword evidence="7 8" id="KW-0961">Cell wall biogenesis/degradation</keyword>
<keyword evidence="3 8" id="KW-0132">Cell division</keyword>
<dbReference type="Gene3D" id="3.90.190.20">
    <property type="entry name" value="Mur ligase, C-terminal domain"/>
    <property type="match status" value="1"/>
</dbReference>
<dbReference type="InterPro" id="IPR035911">
    <property type="entry name" value="MurE/MurF_N"/>
</dbReference>
<dbReference type="InterPro" id="IPR036565">
    <property type="entry name" value="Mur-like_cat_sf"/>
</dbReference>
<dbReference type="Gene3D" id="3.40.1390.10">
    <property type="entry name" value="MurE/MurF, N-terminal domain"/>
    <property type="match status" value="1"/>
</dbReference>
<evidence type="ECO:0000256" key="5">
    <source>
        <dbReference type="ARBA" id="ARBA00022984"/>
    </source>
</evidence>
<evidence type="ECO:0000256" key="2">
    <source>
        <dbReference type="ARBA" id="ARBA00005898"/>
    </source>
</evidence>
<evidence type="ECO:0000256" key="4">
    <source>
        <dbReference type="ARBA" id="ARBA00022960"/>
    </source>
</evidence>
<reference evidence="13" key="1">
    <citation type="submission" date="2016-11" db="EMBL/GenBank/DDBJ databases">
        <authorList>
            <person name="Varghese N."/>
            <person name="Submissions S."/>
        </authorList>
    </citation>
    <scope>NUCLEOTIDE SEQUENCE [LARGE SCALE GENOMIC DNA]</scope>
    <source>
        <strain evidence="13">DSM 10124</strain>
    </source>
</reference>
<dbReference type="AlphaFoldDB" id="A0A1M4XN19"/>
<dbReference type="GO" id="GO:0016881">
    <property type="term" value="F:acid-amino acid ligase activity"/>
    <property type="evidence" value="ECO:0007669"/>
    <property type="project" value="InterPro"/>
</dbReference>
<sequence length="513" mass="57654">MIKLYDLIKCLDEVEIRNGKNIDIEGIAYNSKNVLNGDLFVCIKGYKTDGHKFILDAVTNGAVALVVEEFQDGWTIPQIKVKNSREALSRLSDRFYGSPSKKMKVIGVTATNGKTSTTFMTNAVLENNGFKTGLIGTVAVKYGNTIIPANLTTPESLDLHRYFDKMYREGITHVTMEVSSSALDLKRVNDVDFDIVVFNNVSREHIDLHGSFEEYFRVKSSLITNAKENQFAILNLDCPYVASLVDKTKAKVITYGIENPNGHLYCKNIDLSTGRAKFTVEIRKEFRGEDILYTPTSFDVELKTPGYHSVYNAMVAITVGLICGVPIDVIKDALLKFGGVERRFEIIYEEDFKIIDDHFANPGNIDVTLETLQKMKYNNLKLVYAIRGNRGPIVNRENAETIVKWAHKLGLKEIIATLSRSHTTEKDWVKEEEIQVFKEVMNKAGIDVILYDELYDSIKHAIKEVGKDDVILLAGCQGMDYGAKVALEIIRELNPNIDAVKLFKPLQNRVAGV</sequence>
<keyword evidence="4 8" id="KW-0133">Cell shape</keyword>
<dbReference type="GO" id="GO:0008360">
    <property type="term" value="P:regulation of cell shape"/>
    <property type="evidence" value="ECO:0007669"/>
    <property type="project" value="UniProtKB-KW"/>
</dbReference>
<evidence type="ECO:0000256" key="3">
    <source>
        <dbReference type="ARBA" id="ARBA00022618"/>
    </source>
</evidence>
<dbReference type="Pfam" id="PF02875">
    <property type="entry name" value="Mur_ligase_C"/>
    <property type="match status" value="1"/>
</dbReference>
<evidence type="ECO:0000256" key="8">
    <source>
        <dbReference type="RuleBase" id="RU004135"/>
    </source>
</evidence>
<dbReference type="InterPro" id="IPR005761">
    <property type="entry name" value="UDP-N-AcMur-Glu-dNH2Pim_ligase"/>
</dbReference>
<evidence type="ECO:0000259" key="9">
    <source>
        <dbReference type="Pfam" id="PF01225"/>
    </source>
</evidence>
<comment type="similarity">
    <text evidence="2">Belongs to the MurCDEF family. MurE subfamily.</text>
</comment>
<evidence type="ECO:0000313" key="13">
    <source>
        <dbReference type="Proteomes" id="UP000184423"/>
    </source>
</evidence>
<keyword evidence="6 8" id="KW-0131">Cell cycle</keyword>
<keyword evidence="12" id="KW-0436">Ligase</keyword>
<dbReference type="GO" id="GO:0051301">
    <property type="term" value="P:cell division"/>
    <property type="evidence" value="ECO:0007669"/>
    <property type="project" value="UniProtKB-KW"/>
</dbReference>
<evidence type="ECO:0000313" key="12">
    <source>
        <dbReference type="EMBL" id="SHE94879.1"/>
    </source>
</evidence>
<dbReference type="RefSeq" id="WP_073248729.1">
    <property type="nucleotide sequence ID" value="NZ_FQVG01000025.1"/>
</dbReference>
<dbReference type="GO" id="GO:0005524">
    <property type="term" value="F:ATP binding"/>
    <property type="evidence" value="ECO:0007669"/>
    <property type="project" value="InterPro"/>
</dbReference>
<evidence type="ECO:0000259" key="10">
    <source>
        <dbReference type="Pfam" id="PF02875"/>
    </source>
</evidence>
<dbReference type="InterPro" id="IPR036615">
    <property type="entry name" value="Mur_ligase_C_dom_sf"/>
</dbReference>
<dbReference type="SUPFAM" id="SSF53244">
    <property type="entry name" value="MurD-like peptide ligases, peptide-binding domain"/>
    <property type="match status" value="1"/>
</dbReference>
<dbReference type="InterPro" id="IPR000713">
    <property type="entry name" value="Mur_ligase_N"/>
</dbReference>
<comment type="subcellular location">
    <subcellularLocation>
        <location evidence="8">Cytoplasm</location>
    </subcellularLocation>
</comment>
<dbReference type="Gene3D" id="3.40.1190.10">
    <property type="entry name" value="Mur-like, catalytic domain"/>
    <property type="match status" value="1"/>
</dbReference>
<dbReference type="GO" id="GO:0005737">
    <property type="term" value="C:cytoplasm"/>
    <property type="evidence" value="ECO:0007669"/>
    <property type="project" value="UniProtKB-SubCell"/>
</dbReference>
<dbReference type="GO" id="GO:0009252">
    <property type="term" value="P:peptidoglycan biosynthetic process"/>
    <property type="evidence" value="ECO:0007669"/>
    <property type="project" value="UniProtKB-KW"/>
</dbReference>
<keyword evidence="13" id="KW-1185">Reference proteome</keyword>
<dbReference type="Pfam" id="PF08245">
    <property type="entry name" value="Mur_ligase_M"/>
    <property type="match status" value="1"/>
</dbReference>
<dbReference type="Pfam" id="PF01225">
    <property type="entry name" value="Mur_ligase"/>
    <property type="match status" value="1"/>
</dbReference>